<dbReference type="EMBL" id="LBNE01000011">
    <property type="protein sequence ID" value="KKO70867.1"/>
    <property type="molecule type" value="Genomic_DNA"/>
</dbReference>
<keyword evidence="3" id="KW-1185">Reference proteome</keyword>
<evidence type="ECO:0000313" key="2">
    <source>
        <dbReference type="EMBL" id="KKO70867.1"/>
    </source>
</evidence>
<accession>A0A171KPQ0</accession>
<dbReference type="InterPro" id="IPR032774">
    <property type="entry name" value="WG_beta_rep"/>
</dbReference>
<dbReference type="AlphaFoldDB" id="A0A171KPQ0"/>
<dbReference type="SUPFAM" id="SSF69360">
    <property type="entry name" value="Cell wall binding repeat"/>
    <property type="match status" value="1"/>
</dbReference>
<dbReference type="Pfam" id="PF14903">
    <property type="entry name" value="WG_beta_rep"/>
    <property type="match status" value="2"/>
</dbReference>
<dbReference type="PANTHER" id="PTHR37841:SF1">
    <property type="entry name" value="DUF3298 DOMAIN-CONTAINING PROTEIN"/>
    <property type="match status" value="1"/>
</dbReference>
<evidence type="ECO:0000256" key="1">
    <source>
        <dbReference type="SAM" id="SignalP"/>
    </source>
</evidence>
<keyword evidence="1" id="KW-0732">Signal</keyword>
<gene>
    <name evidence="2" type="ORF">AAV32_14090</name>
</gene>
<sequence length="960" mass="105297">MSYRIPLATFLLLALGATPAQAQQDTSASCVRPGPQNVYIQRADLDQIAGENRCIQDLSEGLAAVILYVPAQRDGYNDAGAADGLVGHRWGYIDAQGKLAIEPRYEEARPFRHGLAAVKENGLWGYIDKSGQWALLPQWEQAGNFSLAGVAMVQANGRTGLIDASGASVTPSGLGRNVSTIELDGGSPTRAIIGYRREYLSATGVRRYVDGNQRVLAQLGNGPFYVATSDGEHQGLLDADWRWVLRPEYDEIIAALPDGVGAVRKGEAWYFLDSQTGKAGSERYRHLETLRDNFWLALPETTEDTFGSNPSYQLLNAQGKVLLPSIAQLALSNLTFAGKVLLYRTADTLTAYPTGGQEPLVLPVSWQPRETYGDYLLFYDENETLAGIVTPAGQLQKIASSDPLSQVREVDVQADRLWLFGEQQRVLNIIDKQGRRLLNDTARETLANSSYRLLPLTMENAPLAILTTGYCHCEEGGAGLVLNDGRAVRHPDWTEVILLHEEADLETLENIEDLRFAAVSENGMVMLDAQGNPVQMEPLQHIAPFRHGYALGYAKGVAYLVQADGKRLELPDYFDVRIVGPNRMAIVMEAAEGSLWGLDEIPYYRQLVAPQFLEIGNFQDGLAPARSAEGVWGLINEQGNWAVQPEYDEVARERSGYWLLRRRTDDKNYSYDWPAVVVSRAGKILTPPLRSLQVQEYGNGYAMVGNSLDSWIVGPDGSAFRAGAADISQIGDWLEVRRDAEAGVLDGKGNWVVPPAPVFLSQVRDQRVMRRTNEGSELLDASGKQVASLGDSNWQWLPGSRYLAGLGYDEEREPVTRFADANGKIVATVKGHALGFDGERIITANKDGAYRWLDKTGQPVGEAHHMLGMLHDGLAGAMGPDGKHAGYVDNQSTYRIPPAYLAVSRFQDGRAVASTAQASYLLDTSGRPLAWVADECGMRILRNAAGKAIWPAEQSLSYCY</sequence>
<reference evidence="2 3" key="1">
    <citation type="submission" date="2015-04" db="EMBL/GenBank/DDBJ databases">
        <title>Genome sequence of Kerstersia gyiorum CG1.</title>
        <authorList>
            <person name="Greninger A.L."/>
            <person name="Kozyreva V."/>
            <person name="Chaturvedi V."/>
        </authorList>
    </citation>
    <scope>NUCLEOTIDE SEQUENCE [LARGE SCALE GENOMIC DNA]</scope>
    <source>
        <strain evidence="2 3">CG1</strain>
    </source>
</reference>
<feature type="chain" id="PRO_5007908579" description="WG repeat protein" evidence="1">
    <location>
        <begin position="23"/>
        <end position="960"/>
    </location>
</feature>
<protein>
    <recommendedName>
        <fullName evidence="4">WG repeat protein</fullName>
    </recommendedName>
</protein>
<evidence type="ECO:0008006" key="4">
    <source>
        <dbReference type="Google" id="ProtNLM"/>
    </source>
</evidence>
<proteinExistence type="predicted"/>
<dbReference type="PANTHER" id="PTHR37841">
    <property type="entry name" value="GLR2918 PROTEIN"/>
    <property type="match status" value="1"/>
</dbReference>
<evidence type="ECO:0000313" key="3">
    <source>
        <dbReference type="Proteomes" id="UP000078084"/>
    </source>
</evidence>
<dbReference type="Proteomes" id="UP000078084">
    <property type="component" value="Unassembled WGS sequence"/>
</dbReference>
<name>A0A171KPQ0_9BURK</name>
<feature type="signal peptide" evidence="1">
    <location>
        <begin position="1"/>
        <end position="22"/>
    </location>
</feature>
<organism evidence="2 3">
    <name type="scientific">Kerstersia gyiorum</name>
    <dbReference type="NCBI Taxonomy" id="206506"/>
    <lineage>
        <taxon>Bacteria</taxon>
        <taxon>Pseudomonadati</taxon>
        <taxon>Pseudomonadota</taxon>
        <taxon>Betaproteobacteria</taxon>
        <taxon>Burkholderiales</taxon>
        <taxon>Alcaligenaceae</taxon>
        <taxon>Kerstersia</taxon>
    </lineage>
</organism>
<dbReference type="RefSeq" id="WP_068373564.1">
    <property type="nucleotide sequence ID" value="NZ_LBNE01000011.1"/>
</dbReference>
<comment type="caution">
    <text evidence="2">The sequence shown here is derived from an EMBL/GenBank/DDBJ whole genome shotgun (WGS) entry which is preliminary data.</text>
</comment>
<dbReference type="STRING" id="206506.AAV32_14090"/>